<comment type="caution">
    <text evidence="2">The sequence shown here is derived from an EMBL/GenBank/DDBJ whole genome shotgun (WGS) entry which is preliminary data.</text>
</comment>
<name>A0A5D3AN35_9TREE</name>
<gene>
    <name evidence="2" type="ORF">B9479_006464</name>
</gene>
<reference evidence="2 3" key="1">
    <citation type="submission" date="2017-05" db="EMBL/GenBank/DDBJ databases">
        <title>The Genome Sequence of Tsuchiyaea wingfieldii DSM 27421.</title>
        <authorList>
            <person name="Cuomo C."/>
            <person name="Passer A."/>
            <person name="Billmyre B."/>
            <person name="Heitman J."/>
        </authorList>
    </citation>
    <scope>NUCLEOTIDE SEQUENCE [LARGE SCALE GENOMIC DNA]</scope>
    <source>
        <strain evidence="2 3">DSM 27421</strain>
    </source>
</reference>
<feature type="compositionally biased region" description="Acidic residues" evidence="1">
    <location>
        <begin position="297"/>
        <end position="317"/>
    </location>
</feature>
<organism evidence="2 3">
    <name type="scientific">Cryptococcus floricola</name>
    <dbReference type="NCBI Taxonomy" id="2591691"/>
    <lineage>
        <taxon>Eukaryota</taxon>
        <taxon>Fungi</taxon>
        <taxon>Dikarya</taxon>
        <taxon>Basidiomycota</taxon>
        <taxon>Agaricomycotina</taxon>
        <taxon>Tremellomycetes</taxon>
        <taxon>Tremellales</taxon>
        <taxon>Cryptococcaceae</taxon>
        <taxon>Cryptococcus</taxon>
    </lineage>
</organism>
<feature type="compositionally biased region" description="Low complexity" evidence="1">
    <location>
        <begin position="248"/>
        <end position="267"/>
    </location>
</feature>
<feature type="compositionally biased region" description="Basic and acidic residues" evidence="1">
    <location>
        <begin position="331"/>
        <end position="341"/>
    </location>
</feature>
<dbReference type="AlphaFoldDB" id="A0A5D3AN35"/>
<evidence type="ECO:0000256" key="1">
    <source>
        <dbReference type="SAM" id="MobiDB-lite"/>
    </source>
</evidence>
<sequence length="422" mass="48296">MPSPAPTNPSPPTTTHSSLHDEHADRAEDDVTEEKEEERDNPTAKEKKKGKKTAKSATEEERKIIDEVLMDILSAIRNDFEQKNITSIDPRDFEGEKWRSNVKASKQAPMTTFEIKELLWWEVTKRAERDEPLTNKVTLDIYKPSYWKGRWYTLRKDWYDPISDTRNESGCNFYDGMLRLSDEEWVAKINADNRYSKLKTEPFHHFDSMRYILDQQTASGVNAGPKRSRPSGPSQIHRPANPSPSGFASHHSASRSPSPISSSQQASSRRRAPQYATETTNLSQRQKRVAQKRKAEEEEEGREDDDDDDVWTGEEENQLDKREKRARRGWPKGEDKKKGGQGDDDISMMGEAVLGMLELLGKHLSGEGKESRNGGTWELIASWLEKRDGFDDSLKGRVLDRCLEDDRCAEQVLQVVKGCKNR</sequence>
<feature type="compositionally biased region" description="Acidic residues" evidence="1">
    <location>
        <begin position="27"/>
        <end position="37"/>
    </location>
</feature>
<dbReference type="EMBL" id="NIDF01000110">
    <property type="protein sequence ID" value="TYJ52917.1"/>
    <property type="molecule type" value="Genomic_DNA"/>
</dbReference>
<dbReference type="Proteomes" id="UP000322245">
    <property type="component" value="Unassembled WGS sequence"/>
</dbReference>
<evidence type="ECO:0000313" key="2">
    <source>
        <dbReference type="EMBL" id="TYJ52917.1"/>
    </source>
</evidence>
<proteinExistence type="predicted"/>
<feature type="compositionally biased region" description="Pro residues" evidence="1">
    <location>
        <begin position="1"/>
        <end position="12"/>
    </location>
</feature>
<evidence type="ECO:0000313" key="3">
    <source>
        <dbReference type="Proteomes" id="UP000322245"/>
    </source>
</evidence>
<protein>
    <submittedName>
        <fullName evidence="2">Uncharacterized protein</fullName>
    </submittedName>
</protein>
<keyword evidence="3" id="KW-1185">Reference proteome</keyword>
<feature type="region of interest" description="Disordered" evidence="1">
    <location>
        <begin position="1"/>
        <end position="59"/>
    </location>
</feature>
<feature type="region of interest" description="Disordered" evidence="1">
    <location>
        <begin position="220"/>
        <end position="349"/>
    </location>
</feature>
<accession>A0A5D3AN35</accession>